<dbReference type="RefSeq" id="WP_142511072.1">
    <property type="nucleotide sequence ID" value="NZ_SADV01000042.1"/>
</dbReference>
<accession>A0A544U7A5</accession>
<gene>
    <name evidence="1" type="ORF">C7Y47_24195</name>
</gene>
<protein>
    <submittedName>
        <fullName evidence="1">Uncharacterized protein</fullName>
    </submittedName>
</protein>
<reference evidence="1 2" key="1">
    <citation type="submission" date="2018-03" db="EMBL/GenBank/DDBJ databases">
        <title>Aerobic endospore-forming bacteria genome sequencing and assembly.</title>
        <authorList>
            <person name="Cavalcante D.A."/>
            <person name="Driks A."/>
            <person name="Putonti C."/>
            <person name="De-Souza M.T."/>
        </authorList>
    </citation>
    <scope>NUCLEOTIDE SEQUENCE [LARGE SCALE GENOMIC DNA]</scope>
    <source>
        <strain evidence="1 2">SDF0037</strain>
    </source>
</reference>
<evidence type="ECO:0000313" key="1">
    <source>
        <dbReference type="EMBL" id="TQR26836.1"/>
    </source>
</evidence>
<evidence type="ECO:0000313" key="2">
    <source>
        <dbReference type="Proteomes" id="UP000317944"/>
    </source>
</evidence>
<sequence>MNKVGFLTQSSHSDITPTFKEIFHKDIEIVERGALTSLNEFNYPIRSTLKSSKRFRIISQLPDDYGNFEAAARYFKDYRVDLIILDCMGCNEERKENGILTILPPILINQRI</sequence>
<proteinExistence type="predicted"/>
<comment type="caution">
    <text evidence="1">The sequence shown here is derived from an EMBL/GenBank/DDBJ whole genome shotgun (WGS) entry which is preliminary data.</text>
</comment>
<name>A0A544U7A5_LYSSH</name>
<dbReference type="EMBL" id="SADV01000042">
    <property type="protein sequence ID" value="TQR26836.1"/>
    <property type="molecule type" value="Genomic_DNA"/>
</dbReference>
<dbReference type="AlphaFoldDB" id="A0A544U7A5"/>
<organism evidence="1 2">
    <name type="scientific">Lysinibacillus sphaericus</name>
    <name type="common">Bacillus sphaericus</name>
    <dbReference type="NCBI Taxonomy" id="1421"/>
    <lineage>
        <taxon>Bacteria</taxon>
        <taxon>Bacillati</taxon>
        <taxon>Bacillota</taxon>
        <taxon>Bacilli</taxon>
        <taxon>Bacillales</taxon>
        <taxon>Bacillaceae</taxon>
        <taxon>Lysinibacillus</taxon>
    </lineage>
</organism>
<dbReference type="OrthoDB" id="9798683at2"/>
<dbReference type="Proteomes" id="UP000317944">
    <property type="component" value="Unassembled WGS sequence"/>
</dbReference>